<comment type="subcellular location">
    <subcellularLocation>
        <location evidence="1">Membrane</location>
        <topology evidence="1">Multi-pass membrane protein</topology>
    </subcellularLocation>
</comment>
<feature type="transmembrane region" description="Helical" evidence="7">
    <location>
        <begin position="322"/>
        <end position="339"/>
    </location>
</feature>
<feature type="region of interest" description="Disordered" evidence="6">
    <location>
        <begin position="390"/>
        <end position="410"/>
    </location>
</feature>
<keyword evidence="3" id="KW-0133">Cell shape</keyword>
<proteinExistence type="predicted"/>
<dbReference type="EMBL" id="BAABRI010000005">
    <property type="protein sequence ID" value="GAA5481878.1"/>
    <property type="molecule type" value="Genomic_DNA"/>
</dbReference>
<evidence type="ECO:0000256" key="2">
    <source>
        <dbReference type="ARBA" id="ARBA00022692"/>
    </source>
</evidence>
<evidence type="ECO:0000256" key="4">
    <source>
        <dbReference type="ARBA" id="ARBA00022989"/>
    </source>
</evidence>
<sequence length="410" mass="45043">MTPLLRKLLGMNWWLVIVMYGLLAVGVFSIESAARYLPEGGAYYAGLQKKWILLGSAAYFITAMFDYRWFRWLALPMYVVGLGLCASIMNSDADVHQFNRFGLSFQPAQPAIAAGILMLAWLLQDLPRLGRKIPKIGWLLEEPLTKIAIVGALTGIPFLVVVKMGDMGSALVWMPVALVALIVGGVPFRYLSFMLLIAVAAVPLLYFVVLPQVSERGQERIELFLDMLAERPVDTNGPAYAPYNIAIAVGHAGWNGTGFMSTADQGSIHGRKMIPFNTAHNDFIFGVMAEELGFKGGLLLISGFTVLLVLCLFVASYARDMMGCMLVGGVVALIFAHVFENIGMCIQLMPITGIPLPLISYSGTFVVMCMFLLGLVQSVWVHRKRAKVTAEEKEKTKPQEPGLILSNDLR</sequence>
<evidence type="ECO:0000256" key="1">
    <source>
        <dbReference type="ARBA" id="ARBA00004141"/>
    </source>
</evidence>
<feature type="transmembrane region" description="Helical" evidence="7">
    <location>
        <begin position="297"/>
        <end position="315"/>
    </location>
</feature>
<feature type="transmembrane region" description="Helical" evidence="7">
    <location>
        <begin position="69"/>
        <end position="89"/>
    </location>
</feature>
<feature type="transmembrane region" description="Helical" evidence="7">
    <location>
        <begin position="359"/>
        <end position="381"/>
    </location>
</feature>
<accession>A0ABP9UPZ4</accession>
<evidence type="ECO:0000256" key="5">
    <source>
        <dbReference type="ARBA" id="ARBA00023136"/>
    </source>
</evidence>
<keyword evidence="9" id="KW-1185">Reference proteome</keyword>
<reference evidence="8 9" key="1">
    <citation type="submission" date="2024-02" db="EMBL/GenBank/DDBJ databases">
        <title>Haloferula sargassicola NBRC 104335.</title>
        <authorList>
            <person name="Ichikawa N."/>
            <person name="Katano-Makiyama Y."/>
            <person name="Hidaka K."/>
        </authorList>
    </citation>
    <scope>NUCLEOTIDE SEQUENCE [LARGE SCALE GENOMIC DNA]</scope>
    <source>
        <strain evidence="8 9">NBRC 104335</strain>
    </source>
</reference>
<evidence type="ECO:0000256" key="6">
    <source>
        <dbReference type="SAM" id="MobiDB-lite"/>
    </source>
</evidence>
<dbReference type="PANTHER" id="PTHR30474">
    <property type="entry name" value="CELL CYCLE PROTEIN"/>
    <property type="match status" value="1"/>
</dbReference>
<evidence type="ECO:0000256" key="7">
    <source>
        <dbReference type="SAM" id="Phobius"/>
    </source>
</evidence>
<gene>
    <name evidence="8" type="primary">mrdB</name>
    <name evidence="8" type="ORF">Hsar01_01091</name>
</gene>
<protein>
    <submittedName>
        <fullName evidence="8">Peptidoglycan glycosyltransferase MrdB</fullName>
    </submittedName>
</protein>
<feature type="transmembrane region" description="Helical" evidence="7">
    <location>
        <begin position="12"/>
        <end position="30"/>
    </location>
</feature>
<evidence type="ECO:0000313" key="8">
    <source>
        <dbReference type="EMBL" id="GAA5481878.1"/>
    </source>
</evidence>
<feature type="transmembrane region" description="Helical" evidence="7">
    <location>
        <begin position="168"/>
        <end position="186"/>
    </location>
</feature>
<dbReference type="Proteomes" id="UP001476282">
    <property type="component" value="Unassembled WGS sequence"/>
</dbReference>
<feature type="transmembrane region" description="Helical" evidence="7">
    <location>
        <begin position="193"/>
        <end position="213"/>
    </location>
</feature>
<dbReference type="InterPro" id="IPR001182">
    <property type="entry name" value="FtsW/RodA"/>
</dbReference>
<dbReference type="Pfam" id="PF01098">
    <property type="entry name" value="FTSW_RODA_SPOVE"/>
    <property type="match status" value="1"/>
</dbReference>
<evidence type="ECO:0000256" key="3">
    <source>
        <dbReference type="ARBA" id="ARBA00022960"/>
    </source>
</evidence>
<keyword evidence="4 7" id="KW-1133">Transmembrane helix</keyword>
<feature type="transmembrane region" description="Helical" evidence="7">
    <location>
        <begin position="101"/>
        <end position="123"/>
    </location>
</feature>
<keyword evidence="5 7" id="KW-0472">Membrane</keyword>
<comment type="caution">
    <text evidence="8">The sequence shown here is derived from an EMBL/GenBank/DDBJ whole genome shotgun (WGS) entry which is preliminary data.</text>
</comment>
<keyword evidence="2 7" id="KW-0812">Transmembrane</keyword>
<feature type="transmembrane region" description="Helical" evidence="7">
    <location>
        <begin position="144"/>
        <end position="162"/>
    </location>
</feature>
<name>A0ABP9UPZ4_9BACT</name>
<evidence type="ECO:0000313" key="9">
    <source>
        <dbReference type="Proteomes" id="UP001476282"/>
    </source>
</evidence>
<organism evidence="8 9">
    <name type="scientific">Haloferula sargassicola</name>
    <dbReference type="NCBI Taxonomy" id="490096"/>
    <lineage>
        <taxon>Bacteria</taxon>
        <taxon>Pseudomonadati</taxon>
        <taxon>Verrucomicrobiota</taxon>
        <taxon>Verrucomicrobiia</taxon>
        <taxon>Verrucomicrobiales</taxon>
        <taxon>Verrucomicrobiaceae</taxon>
        <taxon>Haloferula</taxon>
    </lineage>
</organism>
<dbReference type="PANTHER" id="PTHR30474:SF1">
    <property type="entry name" value="PEPTIDOGLYCAN GLYCOSYLTRANSFERASE MRDB"/>
    <property type="match status" value="1"/>
</dbReference>